<feature type="domain" description="Roadblock/LAMTOR2" evidence="1">
    <location>
        <begin position="9"/>
        <end position="100"/>
    </location>
</feature>
<dbReference type="RefSeq" id="WP_093658377.1">
    <property type="nucleotide sequence ID" value="NZ_FOET01000004.1"/>
</dbReference>
<keyword evidence="3" id="KW-1185">Reference proteome</keyword>
<sequence length="136" mass="14305">MIFDNEKLAWMLGQIMDQPEVHDALLVSGDGLVRACTPGLDRDTAEQTAAALAGVQATSSASARLCRSEPDSWEQSLTQFRDGYVITIRAGDGSFLAVGTSGAADVEAVGFRMHQLVAQLGGQMASEPRHDAGGPT</sequence>
<reference evidence="2 3" key="1">
    <citation type="submission" date="2016-10" db="EMBL/GenBank/DDBJ databases">
        <authorList>
            <person name="de Groot N.N."/>
        </authorList>
    </citation>
    <scope>NUCLEOTIDE SEQUENCE [LARGE SCALE GENOMIC DNA]</scope>
    <source>
        <strain evidence="2 3">CGMCC 4.3519</strain>
    </source>
</reference>
<dbReference type="InterPro" id="IPR004942">
    <property type="entry name" value="Roadblock/LAMTOR2_dom"/>
</dbReference>
<gene>
    <name evidence="2" type="ORF">SAMN05216481_104305</name>
</gene>
<accession>A0A1H9DVJ7</accession>
<dbReference type="Proteomes" id="UP000199055">
    <property type="component" value="Unassembled WGS sequence"/>
</dbReference>
<evidence type="ECO:0000259" key="1">
    <source>
        <dbReference type="SMART" id="SM00960"/>
    </source>
</evidence>
<dbReference type="SMART" id="SM00960">
    <property type="entry name" value="Robl_LC7"/>
    <property type="match status" value="1"/>
</dbReference>
<dbReference type="AlphaFoldDB" id="A0A1H9DVJ7"/>
<protein>
    <submittedName>
        <fullName evidence="2">Predicted regulator of Ras-like GTPase activity, Roadblock/LC7/MglB family</fullName>
    </submittedName>
</protein>
<proteinExistence type="predicted"/>
<evidence type="ECO:0000313" key="3">
    <source>
        <dbReference type="Proteomes" id="UP000199055"/>
    </source>
</evidence>
<dbReference type="InterPro" id="IPR053141">
    <property type="entry name" value="Mycobact_SerProt_Inhib_Rv3364c"/>
</dbReference>
<name>A0A1H9DVJ7_9ACTN</name>
<dbReference type="Gene3D" id="3.30.450.30">
    <property type="entry name" value="Dynein light chain 2a, cytoplasmic"/>
    <property type="match status" value="1"/>
</dbReference>
<organism evidence="2 3">
    <name type="scientific">Streptomyces radiopugnans</name>
    <dbReference type="NCBI Taxonomy" id="403935"/>
    <lineage>
        <taxon>Bacteria</taxon>
        <taxon>Bacillati</taxon>
        <taxon>Actinomycetota</taxon>
        <taxon>Actinomycetes</taxon>
        <taxon>Kitasatosporales</taxon>
        <taxon>Streptomycetaceae</taxon>
        <taxon>Streptomyces</taxon>
    </lineage>
</organism>
<dbReference type="PANTHER" id="PTHR36222:SF1">
    <property type="entry name" value="SERINE PROTEASE INHIBITOR RV3364C"/>
    <property type="match status" value="1"/>
</dbReference>
<dbReference type="EMBL" id="FOET01000004">
    <property type="protein sequence ID" value="SEQ17412.1"/>
    <property type="molecule type" value="Genomic_DNA"/>
</dbReference>
<evidence type="ECO:0000313" key="2">
    <source>
        <dbReference type="EMBL" id="SEQ17412.1"/>
    </source>
</evidence>
<dbReference type="STRING" id="403935.SAMN05216481_104305"/>
<dbReference type="PANTHER" id="PTHR36222">
    <property type="entry name" value="SERINE PROTEASE INHIBITOR RV3364C"/>
    <property type="match status" value="1"/>
</dbReference>
<dbReference type="Pfam" id="PF03259">
    <property type="entry name" value="Robl_LC7"/>
    <property type="match status" value="1"/>
</dbReference>
<dbReference type="SUPFAM" id="SSF103196">
    <property type="entry name" value="Roadblock/LC7 domain"/>
    <property type="match status" value="1"/>
</dbReference>